<keyword evidence="6" id="KW-1185">Reference proteome</keyword>
<dbReference type="PANTHER" id="PTHR43150">
    <property type="entry name" value="HYPERKINETIC, ISOFORM M"/>
    <property type="match status" value="1"/>
</dbReference>
<dbReference type="Proteomes" id="UP000799764">
    <property type="component" value="Unassembled WGS sequence"/>
</dbReference>
<gene>
    <name evidence="5" type="ORF">P171DRAFT_464069</name>
</gene>
<evidence type="ECO:0000313" key="6">
    <source>
        <dbReference type="Proteomes" id="UP000799764"/>
    </source>
</evidence>
<name>A0A9P4PIB7_9PLEO</name>
<dbReference type="PANTHER" id="PTHR43150:SF6">
    <property type="entry name" value="VIC POTASSIUM ION CHANNEL, BETA SUBUNIT (EUROFUNG)"/>
    <property type="match status" value="1"/>
</dbReference>
<feature type="domain" description="NADP-dependent oxidoreductase" evidence="4">
    <location>
        <begin position="19"/>
        <end position="333"/>
    </location>
</feature>
<dbReference type="AlphaFoldDB" id="A0A9P4PIB7"/>
<proteinExistence type="inferred from homology"/>
<dbReference type="PRINTS" id="PR01577">
    <property type="entry name" value="KCNABCHANNEL"/>
</dbReference>
<dbReference type="Gene3D" id="3.20.20.100">
    <property type="entry name" value="NADP-dependent oxidoreductase domain"/>
    <property type="match status" value="1"/>
</dbReference>
<reference evidence="5" key="1">
    <citation type="journal article" date="2020" name="Stud. Mycol.">
        <title>101 Dothideomycetes genomes: a test case for predicting lifestyles and emergence of pathogens.</title>
        <authorList>
            <person name="Haridas S."/>
            <person name="Albert R."/>
            <person name="Binder M."/>
            <person name="Bloem J."/>
            <person name="Labutti K."/>
            <person name="Salamov A."/>
            <person name="Andreopoulos B."/>
            <person name="Baker S."/>
            <person name="Barry K."/>
            <person name="Bills G."/>
            <person name="Bluhm B."/>
            <person name="Cannon C."/>
            <person name="Castanera R."/>
            <person name="Culley D."/>
            <person name="Daum C."/>
            <person name="Ezra D."/>
            <person name="Gonzalez J."/>
            <person name="Henrissat B."/>
            <person name="Kuo A."/>
            <person name="Liang C."/>
            <person name="Lipzen A."/>
            <person name="Lutzoni F."/>
            <person name="Magnuson J."/>
            <person name="Mondo S."/>
            <person name="Nolan M."/>
            <person name="Ohm R."/>
            <person name="Pangilinan J."/>
            <person name="Park H.-J."/>
            <person name="Ramirez L."/>
            <person name="Alfaro M."/>
            <person name="Sun H."/>
            <person name="Tritt A."/>
            <person name="Yoshinaga Y."/>
            <person name="Zwiers L.-H."/>
            <person name="Turgeon B."/>
            <person name="Goodwin S."/>
            <person name="Spatafora J."/>
            <person name="Crous P."/>
            <person name="Grigoriev I."/>
        </authorList>
    </citation>
    <scope>NUCLEOTIDE SEQUENCE</scope>
    <source>
        <strain evidence="5">CBS 690.94</strain>
    </source>
</reference>
<dbReference type="GO" id="GO:0016491">
    <property type="term" value="F:oxidoreductase activity"/>
    <property type="evidence" value="ECO:0007669"/>
    <property type="project" value="UniProtKB-KW"/>
</dbReference>
<evidence type="ECO:0000256" key="3">
    <source>
        <dbReference type="ARBA" id="ARBA00023002"/>
    </source>
</evidence>
<sequence length="346" mass="38562">MPDLEYRFLGRTGLKVSVISLGSWVTYGGHVSDEEAFKSIKVAYDAGVNFFDTAENYSAGQAEVVLGKAIKHFGWKQNDLVISTKVYHGQANSAHPERPLNNKGLSRKHIVEGVNASLERLQLPYVDVVFAHRPDRDTPTEEIVRAFNHVIETGKAFYWGTSEWNASEIADAWRVADRLGLIGPVVEQPQYNLLVREKVENEFRWLYDQHGLGLTIWSPLKQGILTGKYNGHDAPPPGSRLATAEDPYSAQQRKNYGNEAWKKELEQVEKLKPIAEKLGVGLGNLAIAWAVKNKNVSTVIIGASRPEQVTENLQALDTVDKLTPEILKEIDEALGNAPVLQPRRFG</sequence>
<dbReference type="SUPFAM" id="SSF51430">
    <property type="entry name" value="NAD(P)-linked oxidoreductase"/>
    <property type="match status" value="1"/>
</dbReference>
<comment type="caution">
    <text evidence="5">The sequence shown here is derived from an EMBL/GenBank/DDBJ whole genome shotgun (WGS) entry which is preliminary data.</text>
</comment>
<dbReference type="InterPro" id="IPR023210">
    <property type="entry name" value="NADP_OxRdtase_dom"/>
</dbReference>
<protein>
    <submittedName>
        <fullName evidence="5">Aldo/keto reductase</fullName>
    </submittedName>
</protein>
<evidence type="ECO:0000256" key="2">
    <source>
        <dbReference type="ARBA" id="ARBA00022857"/>
    </source>
</evidence>
<dbReference type="InterPro" id="IPR005399">
    <property type="entry name" value="K_chnl_volt-dep_bsu_KCNAB-rel"/>
</dbReference>
<dbReference type="OrthoDB" id="1720422at2759"/>
<keyword evidence="2" id="KW-0521">NADP</keyword>
<evidence type="ECO:0000256" key="1">
    <source>
        <dbReference type="ARBA" id="ARBA00006515"/>
    </source>
</evidence>
<evidence type="ECO:0000259" key="4">
    <source>
        <dbReference type="Pfam" id="PF00248"/>
    </source>
</evidence>
<dbReference type="InterPro" id="IPR036812">
    <property type="entry name" value="NAD(P)_OxRdtase_dom_sf"/>
</dbReference>
<dbReference type="Pfam" id="PF00248">
    <property type="entry name" value="Aldo_ket_red"/>
    <property type="match status" value="1"/>
</dbReference>
<keyword evidence="3" id="KW-0560">Oxidoreductase</keyword>
<organism evidence="5 6">
    <name type="scientific">Karstenula rhodostoma CBS 690.94</name>
    <dbReference type="NCBI Taxonomy" id="1392251"/>
    <lineage>
        <taxon>Eukaryota</taxon>
        <taxon>Fungi</taxon>
        <taxon>Dikarya</taxon>
        <taxon>Ascomycota</taxon>
        <taxon>Pezizomycotina</taxon>
        <taxon>Dothideomycetes</taxon>
        <taxon>Pleosporomycetidae</taxon>
        <taxon>Pleosporales</taxon>
        <taxon>Massarineae</taxon>
        <taxon>Didymosphaeriaceae</taxon>
        <taxon>Karstenula</taxon>
    </lineage>
</organism>
<evidence type="ECO:0000313" key="5">
    <source>
        <dbReference type="EMBL" id="KAF2444477.1"/>
    </source>
</evidence>
<accession>A0A9P4PIB7</accession>
<comment type="similarity">
    <text evidence="1">Belongs to the shaker potassium channel beta subunit family.</text>
</comment>
<dbReference type="EMBL" id="MU001501">
    <property type="protein sequence ID" value="KAF2444477.1"/>
    <property type="molecule type" value="Genomic_DNA"/>
</dbReference>